<evidence type="ECO:0000259" key="1">
    <source>
        <dbReference type="Pfam" id="PF09983"/>
    </source>
</evidence>
<reference evidence="2" key="2">
    <citation type="journal article" date="2021" name="Front. Microbiol.">
        <title>Aerobic Denitrification and Heterotrophic Sulfur Oxidation in the Genus Halomonas Revealed by Six Novel Species Characterizations and Genome-Based Analysis.</title>
        <authorList>
            <person name="Wang L."/>
            <person name="Shao Z."/>
        </authorList>
    </citation>
    <scope>NUCLEOTIDE SEQUENCE</scope>
    <source>
        <strain evidence="2">MCCC 1A05776</strain>
    </source>
</reference>
<feature type="domain" description="Wadjet protein JetD C-terminal" evidence="1">
    <location>
        <begin position="194"/>
        <end position="296"/>
    </location>
</feature>
<reference evidence="2" key="1">
    <citation type="submission" date="2020-05" db="EMBL/GenBank/DDBJ databases">
        <authorList>
            <person name="Wang L."/>
            <person name="Shao Z."/>
        </authorList>
    </citation>
    <scope>NUCLEOTIDE SEQUENCE</scope>
    <source>
        <strain evidence="2">MCCC 1A05776</strain>
    </source>
</reference>
<dbReference type="EMBL" id="JABFTS010000002">
    <property type="protein sequence ID" value="MCE8051203.1"/>
    <property type="molecule type" value="Genomic_DNA"/>
</dbReference>
<organism evidence="2 3">
    <name type="scientific">Billgrantia desiderata</name>
    <dbReference type="NCBI Taxonomy" id="52021"/>
    <lineage>
        <taxon>Bacteria</taxon>
        <taxon>Pseudomonadati</taxon>
        <taxon>Pseudomonadota</taxon>
        <taxon>Gammaproteobacteria</taxon>
        <taxon>Oceanospirillales</taxon>
        <taxon>Halomonadaceae</taxon>
        <taxon>Billgrantia</taxon>
    </lineage>
</organism>
<accession>A0AAW4YRJ0</accession>
<protein>
    <recommendedName>
        <fullName evidence="1">Wadjet protein JetD C-terminal domain-containing protein</fullName>
    </recommendedName>
</protein>
<dbReference type="AlphaFoldDB" id="A0AAW4YRJ0"/>
<dbReference type="InterPro" id="IPR024534">
    <property type="entry name" value="JetD_C"/>
</dbReference>
<proteinExistence type="predicted"/>
<comment type="caution">
    <text evidence="2">The sequence shown here is derived from an EMBL/GenBank/DDBJ whole genome shotgun (WGS) entry which is preliminary data.</text>
</comment>
<gene>
    <name evidence="2" type="ORF">HOP61_07855</name>
</gene>
<evidence type="ECO:0000313" key="3">
    <source>
        <dbReference type="Proteomes" id="UP001320178"/>
    </source>
</evidence>
<name>A0AAW4YRJ0_9GAMM</name>
<dbReference type="Pfam" id="PF09983">
    <property type="entry name" value="JetD_C"/>
    <property type="match status" value="1"/>
</dbReference>
<sequence>MRDATLMLSEAARDTLAWLEGEWQHAYSRGGKGKGWRSFTLIQMLQQKNICETELHAWQVLEELGRAEFIALPAGVLLSPRAMLPVKVELAAARREALISVSPSLDPRLALEPRQHSAWRRAQEGSLGSWSTEDQLALAEGLRRLANDLPSAYQLSPYVASARYLLGSSKLLETLPTELVRAFGIELDRFQAAETWLLASVPEQPKGLLLIENAQSFSQACRVGCGERLALICTFGYGLSLANALESGDRVRLVGQGTAGVTLADLLRLPSPTYWGDLDPEGLRIYQKLRRSLPELALSALFGPMLAALETGTCHPLDALTGKAGQRVAGDWQRGLDQEWLEDMQVQELAGSALPLCVQNELMERISQ</sequence>
<evidence type="ECO:0000313" key="2">
    <source>
        <dbReference type="EMBL" id="MCE8051203.1"/>
    </source>
</evidence>
<dbReference type="RefSeq" id="WP_234239079.1">
    <property type="nucleotide sequence ID" value="NZ_JABFTS010000002.1"/>
</dbReference>
<dbReference type="Proteomes" id="UP001320178">
    <property type="component" value="Unassembled WGS sequence"/>
</dbReference>